<keyword evidence="1" id="KW-0732">Signal</keyword>
<evidence type="ECO:0000313" key="3">
    <source>
        <dbReference type="Proteomes" id="UP000202440"/>
    </source>
</evidence>
<evidence type="ECO:0008006" key="4">
    <source>
        <dbReference type="Google" id="ProtNLM"/>
    </source>
</evidence>
<gene>
    <name evidence="2" type="ORF">CHH28_13015</name>
</gene>
<dbReference type="OrthoDB" id="6310865at2"/>
<dbReference type="EMBL" id="CP022530">
    <property type="protein sequence ID" value="ASP39538.1"/>
    <property type="molecule type" value="Genomic_DNA"/>
</dbReference>
<protein>
    <recommendedName>
        <fullName evidence="4">HEAT repeat domain-containing protein</fullName>
    </recommendedName>
</protein>
<evidence type="ECO:0000256" key="1">
    <source>
        <dbReference type="SAM" id="SignalP"/>
    </source>
</evidence>
<organism evidence="2 3">
    <name type="scientific">Bacterioplanes sanyensis</name>
    <dbReference type="NCBI Taxonomy" id="1249553"/>
    <lineage>
        <taxon>Bacteria</taxon>
        <taxon>Pseudomonadati</taxon>
        <taxon>Pseudomonadota</taxon>
        <taxon>Gammaproteobacteria</taxon>
        <taxon>Oceanospirillales</taxon>
        <taxon>Oceanospirillaceae</taxon>
        <taxon>Bacterioplanes</taxon>
    </lineage>
</organism>
<dbReference type="KEGG" id="bsan:CHH28_13015"/>
<reference evidence="2 3" key="1">
    <citation type="submission" date="2017-07" db="EMBL/GenBank/DDBJ databases">
        <title>Annotated genome sequence of Bacterioplanes sanyensis isolated from Red Sea.</title>
        <authorList>
            <person name="Rehman Z.U."/>
        </authorList>
    </citation>
    <scope>NUCLEOTIDE SEQUENCE [LARGE SCALE GENOMIC DNA]</scope>
    <source>
        <strain evidence="2 3">NV9</strain>
    </source>
</reference>
<dbReference type="Proteomes" id="UP000202440">
    <property type="component" value="Chromosome"/>
</dbReference>
<proteinExistence type="predicted"/>
<keyword evidence="3" id="KW-1185">Reference proteome</keyword>
<feature type="chain" id="PRO_5011968120" description="HEAT repeat domain-containing protein" evidence="1">
    <location>
        <begin position="23"/>
        <end position="561"/>
    </location>
</feature>
<dbReference type="SUPFAM" id="SSF48371">
    <property type="entry name" value="ARM repeat"/>
    <property type="match status" value="1"/>
</dbReference>
<accession>A0A222FKJ9</accession>
<dbReference type="InterPro" id="IPR016024">
    <property type="entry name" value="ARM-type_fold"/>
</dbReference>
<dbReference type="AlphaFoldDB" id="A0A222FKJ9"/>
<name>A0A222FKJ9_9GAMM</name>
<dbReference type="RefSeq" id="WP_094060716.1">
    <property type="nucleotide sequence ID" value="NZ_CP022530.1"/>
</dbReference>
<evidence type="ECO:0000313" key="2">
    <source>
        <dbReference type="EMBL" id="ASP39538.1"/>
    </source>
</evidence>
<dbReference type="InterPro" id="IPR011989">
    <property type="entry name" value="ARM-like"/>
</dbReference>
<sequence>MNAITAGLAVVWLALTSLQARGSSDCQPQYDLQVDTRTRTTLTSPLPNAVKMTARLSLKPVEHHEQTGWWALKADELTLRSQGQQAVDTDYEHAFAFRVDGDGQIRQFWFAKGTPETAKDKLQSLAYYFQYRDERATSVQQEQDMLGNYDARYQWRAPTLLLEKDRYQLHASSAGNAFKALEILQSQHAVTPTSCWFSLRQGEEGLQFIGHSEELNFTSRQRYQLTMAEQYSPTALSQMPVKLADWPAVSKPEQILTLEQQRAKLVSWLDTDKLLALDGFSLANELRQLDAALLELPALIAEGQLSDEAMMRLFNALGQVDTDHSQYVLMQFLLNGDSSETQFRALRALANGEQPLGDSAYWAIKSVMDDAALLADDAMRGSFYMTLGIMLAERRGNENSELLHQDLATALQQAEDETNQSNLITALGNSADDRHTAQIKRYRDHASARLQRASARAFGGIASQQAYGQLQAMLATSELRQAPVTRAVIKSLANFELESATLNQVYGFARDAKEDSVRYQAIKTIGQQHAPQMQSQLRELLPQESSRRNFRAIVQALHADN</sequence>
<feature type="signal peptide" evidence="1">
    <location>
        <begin position="1"/>
        <end position="22"/>
    </location>
</feature>
<dbReference type="Gene3D" id="1.25.10.10">
    <property type="entry name" value="Leucine-rich Repeat Variant"/>
    <property type="match status" value="1"/>
</dbReference>